<proteinExistence type="predicted"/>
<dbReference type="GO" id="GO:0015074">
    <property type="term" value="P:DNA integration"/>
    <property type="evidence" value="ECO:0007669"/>
    <property type="project" value="InterPro"/>
</dbReference>
<organism evidence="4 5">
    <name type="scientific">Tilletia caries</name>
    <name type="common">wheat bunt fungus</name>
    <dbReference type="NCBI Taxonomy" id="13290"/>
    <lineage>
        <taxon>Eukaryota</taxon>
        <taxon>Fungi</taxon>
        <taxon>Dikarya</taxon>
        <taxon>Basidiomycota</taxon>
        <taxon>Ustilaginomycotina</taxon>
        <taxon>Exobasidiomycetes</taxon>
        <taxon>Tilletiales</taxon>
        <taxon>Tilletiaceae</taxon>
        <taxon>Tilletia</taxon>
    </lineage>
</organism>
<evidence type="ECO:0000256" key="2">
    <source>
        <dbReference type="SAM" id="Phobius"/>
    </source>
</evidence>
<dbReference type="InterPro" id="IPR036397">
    <property type="entry name" value="RNaseH_sf"/>
</dbReference>
<comment type="caution">
    <text evidence="4">The sequence shown here is derived from an EMBL/GenBank/DDBJ whole genome shotgun (WGS) entry which is preliminary data.</text>
</comment>
<reference evidence="4" key="2">
    <citation type="journal article" date="2019" name="IMA Fungus">
        <title>Genome sequencing and comparison of five Tilletia species to identify candidate genes for the detection of regulated species infecting wheat.</title>
        <authorList>
            <person name="Nguyen H.D.T."/>
            <person name="Sultana T."/>
            <person name="Kesanakurti P."/>
            <person name="Hambleton S."/>
        </authorList>
    </citation>
    <scope>NUCLEOTIDE SEQUENCE</scope>
    <source>
        <strain evidence="4">DAOMC 238032</strain>
    </source>
</reference>
<keyword evidence="1" id="KW-0694">RNA-binding</keyword>
<dbReference type="AlphaFoldDB" id="A0A8T8T8C2"/>
<evidence type="ECO:0000313" key="4">
    <source>
        <dbReference type="EMBL" id="KAE8256684.1"/>
    </source>
</evidence>
<dbReference type="Gene3D" id="3.30.420.10">
    <property type="entry name" value="Ribonuclease H-like superfamily/Ribonuclease H"/>
    <property type="match status" value="1"/>
</dbReference>
<feature type="domain" description="Integrase catalytic" evidence="3">
    <location>
        <begin position="397"/>
        <end position="581"/>
    </location>
</feature>
<keyword evidence="2" id="KW-0472">Membrane</keyword>
<sequence>MAARSGSLASMERRILCKVCHSATDDCPWPAAACSSPPSLAPPSLVPPTLVLLVARPAVDRPAVACAAARPPRAALSPPSVRTRPSTSRLSSAVRLLVRSARRVRLTRLSRCCLLSLRLLWGFLYCGSSLCGSALLLVFLGKQGSSKTSALLACASGQTLHTLAMEDAGSSTPPAPPHVSAATDPLHSTEIRDLIGHTASALAPFESFIADPSRDVMMIPAHLLALQELIDGWALCVHLLPSPQYDPLMRKMLFAREELDTLERTMPETRQQALWERTARGQLRLNVNTDTLCELVELQFTDATISIMLGVSAITVRRRRRKLGLVRRGDTMVSDEDLIAAIESTYGMGMSVGERGMRGALRAVGVSVSRARLRLALQANNPHRVQALWAKTTKRRDYYVPFVNSLWHIDGHHKLIKYKIVIHGGVDGKSRVVTFMRANSNNRADTVADCFLEATERWGWPSRVRADHGGENLEVMRLMEEARGHNRGSFIQGPSTRNQRIERMWVDVQRWTTAKYKALFQAMEESELLDVNCSIHLWCLHLVFLPQLNKALDHFQDVWNMHPVRTAGSNWSPQQMHTAGVLEAERKGFDLRTRPAVLEEEEAAEDIRQHALRNFAEYGDDVAREGRERRENDPHVVLDPVERDLPALLLDPAVREWVEAEVPLQWPPGEDMGLGRYTKVLEVVSELLEAAEGQEGEGSVEHSHA</sequence>
<dbReference type="EMBL" id="LWDD02000783">
    <property type="protein sequence ID" value="KAE8256684.1"/>
    <property type="molecule type" value="Genomic_DNA"/>
</dbReference>
<evidence type="ECO:0000313" key="5">
    <source>
        <dbReference type="Proteomes" id="UP000077671"/>
    </source>
</evidence>
<keyword evidence="2" id="KW-0812">Transmembrane</keyword>
<accession>A0A8T8T8C2</accession>
<reference evidence="4" key="1">
    <citation type="submission" date="2016-04" db="EMBL/GenBank/DDBJ databases">
        <authorList>
            <person name="Nguyen H.D."/>
            <person name="Kesanakurti P."/>
            <person name="Cullis J."/>
            <person name="Levesque C.A."/>
            <person name="Hambleton S."/>
        </authorList>
    </citation>
    <scope>NUCLEOTIDE SEQUENCE</scope>
    <source>
        <strain evidence="4">DAOMC 238032</strain>
    </source>
</reference>
<dbReference type="GO" id="GO:0005634">
    <property type="term" value="C:nucleus"/>
    <property type="evidence" value="ECO:0007669"/>
    <property type="project" value="UniProtKB-ARBA"/>
</dbReference>
<dbReference type="InterPro" id="IPR012337">
    <property type="entry name" value="RNaseH-like_sf"/>
</dbReference>
<dbReference type="GO" id="GO:0003723">
    <property type="term" value="F:RNA binding"/>
    <property type="evidence" value="ECO:0007669"/>
    <property type="project" value="UniProtKB-KW"/>
</dbReference>
<protein>
    <recommendedName>
        <fullName evidence="3">Integrase catalytic domain-containing protein</fullName>
    </recommendedName>
</protein>
<keyword evidence="2" id="KW-1133">Transmembrane helix</keyword>
<dbReference type="SUPFAM" id="SSF53098">
    <property type="entry name" value="Ribonuclease H-like"/>
    <property type="match status" value="1"/>
</dbReference>
<feature type="transmembrane region" description="Helical" evidence="2">
    <location>
        <begin position="112"/>
        <end position="140"/>
    </location>
</feature>
<dbReference type="PROSITE" id="PS50994">
    <property type="entry name" value="INTEGRASE"/>
    <property type="match status" value="1"/>
</dbReference>
<dbReference type="InterPro" id="IPR001584">
    <property type="entry name" value="Integrase_cat-core"/>
</dbReference>
<gene>
    <name evidence="4" type="ORF">A4X03_0g5157</name>
</gene>
<name>A0A8T8T8C2_9BASI</name>
<dbReference type="Pfam" id="PF24764">
    <property type="entry name" value="rva_4"/>
    <property type="match status" value="1"/>
</dbReference>
<evidence type="ECO:0000259" key="3">
    <source>
        <dbReference type="PROSITE" id="PS50994"/>
    </source>
</evidence>
<dbReference type="InterPro" id="IPR058913">
    <property type="entry name" value="Integrase_dom_put"/>
</dbReference>
<dbReference type="Proteomes" id="UP000077671">
    <property type="component" value="Unassembled WGS sequence"/>
</dbReference>
<dbReference type="PANTHER" id="PTHR46791:SF5">
    <property type="entry name" value="CLR5 DOMAIN-CONTAINING PROTEIN-RELATED"/>
    <property type="match status" value="1"/>
</dbReference>
<evidence type="ECO:0000256" key="1">
    <source>
        <dbReference type="ARBA" id="ARBA00022884"/>
    </source>
</evidence>
<dbReference type="PANTHER" id="PTHR46791">
    <property type="entry name" value="EXPRESSED PROTEIN"/>
    <property type="match status" value="1"/>
</dbReference>